<gene>
    <name evidence="3" type="ORF">MPRI_26720</name>
</gene>
<name>A0ABM7K8U3_9MYCO</name>
<dbReference type="Pfam" id="PF12697">
    <property type="entry name" value="Abhydrolase_6"/>
    <property type="match status" value="1"/>
</dbReference>
<dbReference type="InterPro" id="IPR029058">
    <property type="entry name" value="AB_hydrolase_fold"/>
</dbReference>
<feature type="compositionally biased region" description="Polar residues" evidence="1">
    <location>
        <begin position="305"/>
        <end position="324"/>
    </location>
</feature>
<proteinExistence type="predicted"/>
<protein>
    <submittedName>
        <fullName evidence="3">Thioesterase</fullName>
    </submittedName>
</protein>
<feature type="region of interest" description="Disordered" evidence="1">
    <location>
        <begin position="1"/>
        <end position="21"/>
    </location>
</feature>
<reference evidence="3 4" key="1">
    <citation type="journal article" date="2019" name="Emerg. Microbes Infect.">
        <title>Comprehensive subspecies identification of 175 nontuberculous mycobacteria species based on 7547 genomic profiles.</title>
        <authorList>
            <person name="Matsumoto Y."/>
            <person name="Kinjo T."/>
            <person name="Motooka D."/>
            <person name="Nabeya D."/>
            <person name="Jung N."/>
            <person name="Uechi K."/>
            <person name="Horii T."/>
            <person name="Iida T."/>
            <person name="Fujita J."/>
            <person name="Nakamura S."/>
        </authorList>
    </citation>
    <scope>NUCLEOTIDE SEQUENCE [LARGE SCALE GENOMIC DNA]</scope>
    <source>
        <strain evidence="3 4">JCM 30622</strain>
    </source>
</reference>
<feature type="region of interest" description="Disordered" evidence="1">
    <location>
        <begin position="301"/>
        <end position="336"/>
    </location>
</feature>
<evidence type="ECO:0000256" key="1">
    <source>
        <dbReference type="SAM" id="MobiDB-lite"/>
    </source>
</evidence>
<sequence length="336" mass="35785">MPAGDDAERSDEEERRMSAQPRPRLVIVDGVPMSAIVAEAADPKAVIVAIHGGGTTAVYFDCPGHPSSSLLRSGAAAGFTVVALDRPGYGSSAPYPEAMARPEQRVDLAYGAVDRILAQKPRGAGLFLMGHSGGCELVMRMAADGRGADLLGIELAGTGRHYHPAARDILKTATRERRPAGLRDLLWQPESLYPPEVLNGATVSPSAPSYEDQMVSNWARQDFPALAPAIRVPVRFSIAEHEKVWQNDTSAMDEIAELFSTTPRFSVHRQPDAGHNISLGHTAPAYHATVLAFADECVRARSDSSDSPNVTAQSPSGPNVTEVSRSADDEADLEAG</sequence>
<dbReference type="SUPFAM" id="SSF53474">
    <property type="entry name" value="alpha/beta-Hydrolases"/>
    <property type="match status" value="1"/>
</dbReference>
<evidence type="ECO:0000259" key="2">
    <source>
        <dbReference type="Pfam" id="PF12697"/>
    </source>
</evidence>
<evidence type="ECO:0000313" key="4">
    <source>
        <dbReference type="Proteomes" id="UP000466578"/>
    </source>
</evidence>
<dbReference type="InterPro" id="IPR000073">
    <property type="entry name" value="AB_hydrolase_1"/>
</dbReference>
<dbReference type="EMBL" id="AP022597">
    <property type="protein sequence ID" value="BBY70485.1"/>
    <property type="molecule type" value="Genomic_DNA"/>
</dbReference>
<keyword evidence="4" id="KW-1185">Reference proteome</keyword>
<dbReference type="Proteomes" id="UP000466578">
    <property type="component" value="Chromosome"/>
</dbReference>
<feature type="domain" description="AB hydrolase-1" evidence="2">
    <location>
        <begin position="47"/>
        <end position="279"/>
    </location>
</feature>
<dbReference type="Gene3D" id="3.40.50.1820">
    <property type="entry name" value="alpha/beta hydrolase"/>
    <property type="match status" value="1"/>
</dbReference>
<organism evidence="3 4">
    <name type="scientific">Mycobacterium paraintracellulare</name>
    <dbReference type="NCBI Taxonomy" id="1138383"/>
    <lineage>
        <taxon>Bacteria</taxon>
        <taxon>Bacillati</taxon>
        <taxon>Actinomycetota</taxon>
        <taxon>Actinomycetes</taxon>
        <taxon>Mycobacteriales</taxon>
        <taxon>Mycobacteriaceae</taxon>
        <taxon>Mycobacterium</taxon>
        <taxon>Mycobacterium avium complex (MAC)</taxon>
    </lineage>
</organism>
<evidence type="ECO:0000313" key="3">
    <source>
        <dbReference type="EMBL" id="BBY70485.1"/>
    </source>
</evidence>
<accession>A0ABM7K8U3</accession>